<accession>A0A239MXL5</accession>
<dbReference type="Pfam" id="PF07179">
    <property type="entry name" value="SseB"/>
    <property type="match status" value="1"/>
</dbReference>
<evidence type="ECO:0000313" key="2">
    <source>
        <dbReference type="EMBL" id="SNT46609.1"/>
    </source>
</evidence>
<dbReference type="Proteomes" id="UP000198282">
    <property type="component" value="Unassembled WGS sequence"/>
</dbReference>
<proteinExistence type="predicted"/>
<gene>
    <name evidence="2" type="ORF">SAMN05216276_104662</name>
</gene>
<dbReference type="EMBL" id="FZOD01000046">
    <property type="protein sequence ID" value="SNT46609.1"/>
    <property type="molecule type" value="Genomic_DNA"/>
</dbReference>
<sequence>MGRLRKQEEHVESSRISDPPLLVPVRSGSGALGLRLFRTPAGERTAVAFTSRDQLTKVLGDGQEWTWLCERALRGMIEDLDVIGIVIDPAGAVESGNRHLSAA</sequence>
<reference evidence="2 3" key="1">
    <citation type="submission" date="2017-06" db="EMBL/GenBank/DDBJ databases">
        <authorList>
            <person name="Kim H.J."/>
            <person name="Triplett B.A."/>
        </authorList>
    </citation>
    <scope>NUCLEOTIDE SEQUENCE [LARGE SCALE GENOMIC DNA]</scope>
    <source>
        <strain evidence="2 3">CGMCC 4.2132</strain>
    </source>
</reference>
<protein>
    <submittedName>
        <fullName evidence="2">SseB protein N-terminal domain-containing protein</fullName>
    </submittedName>
</protein>
<name>A0A239MXL5_9ACTN</name>
<organism evidence="2 3">
    <name type="scientific">Streptosporangium subroseum</name>
    <dbReference type="NCBI Taxonomy" id="106412"/>
    <lineage>
        <taxon>Bacteria</taxon>
        <taxon>Bacillati</taxon>
        <taxon>Actinomycetota</taxon>
        <taxon>Actinomycetes</taxon>
        <taxon>Streptosporangiales</taxon>
        <taxon>Streptosporangiaceae</taxon>
        <taxon>Streptosporangium</taxon>
    </lineage>
</organism>
<dbReference type="InterPro" id="IPR009839">
    <property type="entry name" value="SseB_N"/>
</dbReference>
<evidence type="ECO:0000313" key="3">
    <source>
        <dbReference type="Proteomes" id="UP000198282"/>
    </source>
</evidence>
<dbReference type="OrthoDB" id="4238227at2"/>
<feature type="domain" description="SseB protein N-terminal" evidence="1">
    <location>
        <begin position="21"/>
        <end position="93"/>
    </location>
</feature>
<keyword evidence="3" id="KW-1185">Reference proteome</keyword>
<dbReference type="NCBIfam" id="NF042914">
    <property type="entry name" value="SAV915_dom"/>
    <property type="match status" value="1"/>
</dbReference>
<evidence type="ECO:0000259" key="1">
    <source>
        <dbReference type="Pfam" id="PF07179"/>
    </source>
</evidence>
<dbReference type="AlphaFoldDB" id="A0A239MXL5"/>
<dbReference type="InterPro" id="IPR049975">
    <property type="entry name" value="SAV_915-like_dom"/>
</dbReference>